<evidence type="ECO:0000313" key="1">
    <source>
        <dbReference type="EMBL" id="SDK72993.1"/>
    </source>
</evidence>
<accession>A0A1G9EA17</accession>
<protein>
    <submittedName>
        <fullName evidence="1">Uncharacterized protein</fullName>
    </submittedName>
</protein>
<dbReference type="AlphaFoldDB" id="A0A1G9EA17"/>
<evidence type="ECO:0000313" key="2">
    <source>
        <dbReference type="Proteomes" id="UP000199213"/>
    </source>
</evidence>
<reference evidence="2" key="1">
    <citation type="submission" date="2016-10" db="EMBL/GenBank/DDBJ databases">
        <authorList>
            <person name="Varghese N."/>
            <person name="Submissions S."/>
        </authorList>
    </citation>
    <scope>NUCLEOTIDE SEQUENCE [LARGE SCALE GENOMIC DNA]</scope>
    <source>
        <strain evidence="2">DSM 45460</strain>
    </source>
</reference>
<dbReference type="Proteomes" id="UP000199213">
    <property type="component" value="Unassembled WGS sequence"/>
</dbReference>
<sequence>MVISSESAVVRHRRNVVDALARARELRADLERLDRLLGRAFPEVGTWLPFAVSDQEAVVDRLSGVLDDLDGKDTQ</sequence>
<keyword evidence="2" id="KW-1185">Reference proteome</keyword>
<name>A0A1G9EA17_ACTMZ</name>
<proteinExistence type="predicted"/>
<organism evidence="1 2">
    <name type="scientific">Actinopolyspora mzabensis</name>
    <dbReference type="NCBI Taxonomy" id="995066"/>
    <lineage>
        <taxon>Bacteria</taxon>
        <taxon>Bacillati</taxon>
        <taxon>Actinomycetota</taxon>
        <taxon>Actinomycetes</taxon>
        <taxon>Actinopolysporales</taxon>
        <taxon>Actinopolysporaceae</taxon>
        <taxon>Actinopolyspora</taxon>
    </lineage>
</organism>
<dbReference type="EMBL" id="FNFM01000011">
    <property type="protein sequence ID" value="SDK72993.1"/>
    <property type="molecule type" value="Genomic_DNA"/>
</dbReference>
<gene>
    <name evidence="1" type="ORF">SAMN04487820_111216</name>
</gene>